<reference evidence="6 7" key="1">
    <citation type="submission" date="2020-04" db="EMBL/GenBank/DDBJ databases">
        <title>Antimicrobial susceptibility and clonality of vaginal-derived multi-drug resistant Mobiluncus isolates in China.</title>
        <authorList>
            <person name="Zhang X."/>
        </authorList>
    </citation>
    <scope>NUCLEOTIDE SEQUENCE [LARGE SCALE GENOMIC DNA]</scope>
    <source>
        <strain evidence="6 7">7</strain>
    </source>
</reference>
<keyword evidence="1 6" id="KW-0808">Transferase</keyword>
<dbReference type="RefSeq" id="WP_004014560.1">
    <property type="nucleotide sequence ID" value="NZ_JABCUO010000010.1"/>
</dbReference>
<evidence type="ECO:0000313" key="7">
    <source>
        <dbReference type="Proteomes" id="UP000582487"/>
    </source>
</evidence>
<evidence type="ECO:0000256" key="2">
    <source>
        <dbReference type="ARBA" id="ARBA00023315"/>
    </source>
</evidence>
<feature type="compositionally biased region" description="Basic and acidic residues" evidence="3">
    <location>
        <begin position="256"/>
        <end position="271"/>
    </location>
</feature>
<evidence type="ECO:0000256" key="4">
    <source>
        <dbReference type="SAM" id="Phobius"/>
    </source>
</evidence>
<evidence type="ECO:0000259" key="5">
    <source>
        <dbReference type="SMART" id="SM00563"/>
    </source>
</evidence>
<dbReference type="SMART" id="SM00563">
    <property type="entry name" value="PlsC"/>
    <property type="match status" value="1"/>
</dbReference>
<feature type="domain" description="Phospholipid/glycerol acyltransferase" evidence="5">
    <location>
        <begin position="73"/>
        <end position="191"/>
    </location>
</feature>
<feature type="region of interest" description="Disordered" evidence="3">
    <location>
        <begin position="249"/>
        <end position="309"/>
    </location>
</feature>
<accession>A0A378PGQ2</accession>
<gene>
    <name evidence="6" type="ORF">HHJ74_08520</name>
</gene>
<evidence type="ECO:0000256" key="1">
    <source>
        <dbReference type="ARBA" id="ARBA00022679"/>
    </source>
</evidence>
<name>A0A378PGQ2_9ACTO</name>
<sequence length="309" mass="34623">MSSKPSKPSKSSNEPEIRRAIAQFSRPFRKNRWGRPAMGVVYFLAAWPVRWLLILLMRREYQGAENLPKRGGFIAVSNHVTELDSVTFGHFLLANHVSVRIMVKETMMHWPVVGFCAKHSRMIPVFRESAQAKDSLIAARAALQVGEVVGMFPEGTLTRDPGLWPMKPRTGAARLALETRVPVIPVAQWGAHRTLEPYGKWRFPPRGRVRVIAGPPVDLTDLYGRFDDHEAITEAAGRISQALTGLISQMRPGETPPEKLWDMKRDGDRYHRDRHRKGAGCGNPNGGKKEQRPDAGQAPHEPAKPPAEE</sequence>
<dbReference type="Proteomes" id="UP000582487">
    <property type="component" value="Unassembled WGS sequence"/>
</dbReference>
<comment type="caution">
    <text evidence="6">The sequence shown here is derived from an EMBL/GenBank/DDBJ whole genome shotgun (WGS) entry which is preliminary data.</text>
</comment>
<dbReference type="CDD" id="cd07989">
    <property type="entry name" value="LPLAT_AGPAT-like"/>
    <property type="match status" value="1"/>
</dbReference>
<evidence type="ECO:0000256" key="3">
    <source>
        <dbReference type="SAM" id="MobiDB-lite"/>
    </source>
</evidence>
<dbReference type="GO" id="GO:0005886">
    <property type="term" value="C:plasma membrane"/>
    <property type="evidence" value="ECO:0007669"/>
    <property type="project" value="TreeGrafter"/>
</dbReference>
<feature type="transmembrane region" description="Helical" evidence="4">
    <location>
        <begin position="36"/>
        <end position="57"/>
    </location>
</feature>
<dbReference type="AlphaFoldDB" id="A0A378PGQ2"/>
<evidence type="ECO:0000313" key="6">
    <source>
        <dbReference type="EMBL" id="NMW93726.1"/>
    </source>
</evidence>
<proteinExistence type="predicted"/>
<dbReference type="InterPro" id="IPR002123">
    <property type="entry name" value="Plipid/glycerol_acylTrfase"/>
</dbReference>
<dbReference type="SUPFAM" id="SSF69593">
    <property type="entry name" value="Glycerol-3-phosphate (1)-acyltransferase"/>
    <property type="match status" value="1"/>
</dbReference>
<organism evidence="6 7">
    <name type="scientific">Mobiluncus mulieris</name>
    <dbReference type="NCBI Taxonomy" id="2052"/>
    <lineage>
        <taxon>Bacteria</taxon>
        <taxon>Bacillati</taxon>
        <taxon>Actinomycetota</taxon>
        <taxon>Actinomycetes</taxon>
        <taxon>Actinomycetales</taxon>
        <taxon>Actinomycetaceae</taxon>
        <taxon>Mobiluncus</taxon>
    </lineage>
</organism>
<dbReference type="Pfam" id="PF01553">
    <property type="entry name" value="Acyltransferase"/>
    <property type="match status" value="1"/>
</dbReference>
<dbReference type="PANTHER" id="PTHR10434:SF55">
    <property type="entry name" value="POSSIBLE ACYLTRANSFERASE"/>
    <property type="match status" value="1"/>
</dbReference>
<keyword evidence="4" id="KW-0472">Membrane</keyword>
<dbReference type="EMBL" id="JABCUV010000010">
    <property type="protein sequence ID" value="NMW93726.1"/>
    <property type="molecule type" value="Genomic_DNA"/>
</dbReference>
<protein>
    <submittedName>
        <fullName evidence="6">1-acyl-sn-glycerol-3-phosphate acyltransferase</fullName>
    </submittedName>
</protein>
<keyword evidence="2 6" id="KW-0012">Acyltransferase</keyword>
<dbReference type="GO" id="GO:0006654">
    <property type="term" value="P:phosphatidic acid biosynthetic process"/>
    <property type="evidence" value="ECO:0007669"/>
    <property type="project" value="TreeGrafter"/>
</dbReference>
<dbReference type="PANTHER" id="PTHR10434">
    <property type="entry name" value="1-ACYL-SN-GLYCEROL-3-PHOSPHATE ACYLTRANSFERASE"/>
    <property type="match status" value="1"/>
</dbReference>
<keyword evidence="4" id="KW-1133">Transmembrane helix</keyword>
<dbReference type="GO" id="GO:0003841">
    <property type="term" value="F:1-acylglycerol-3-phosphate O-acyltransferase activity"/>
    <property type="evidence" value="ECO:0007669"/>
    <property type="project" value="TreeGrafter"/>
</dbReference>
<keyword evidence="4" id="KW-0812">Transmembrane</keyword>